<dbReference type="EMBL" id="CP039345">
    <property type="protein sequence ID" value="QCD79475.1"/>
    <property type="molecule type" value="Genomic_DNA"/>
</dbReference>
<proteinExistence type="predicted"/>
<feature type="region of interest" description="Disordered" evidence="1">
    <location>
        <begin position="40"/>
        <end position="107"/>
    </location>
</feature>
<evidence type="ECO:0000313" key="2">
    <source>
        <dbReference type="EMBL" id="QCD79475.1"/>
    </source>
</evidence>
<evidence type="ECO:0000256" key="1">
    <source>
        <dbReference type="SAM" id="MobiDB-lite"/>
    </source>
</evidence>
<sequence>MACYHTYRPQPIEHVRETMLQIRHRNARWSSQIRTWFATSQDYQTRQPTTEDDNLSEPIRTGHNQHTHTDNTRQPEPQLKGSSCSSVILSHNLRDAIPSHNSRKPRA</sequence>
<reference evidence="2 3" key="1">
    <citation type="submission" date="2019-04" db="EMBL/GenBank/DDBJ databases">
        <title>An improved genome assembly and genetic linkage map for asparagus bean, Vigna unguiculata ssp. sesquipedialis.</title>
        <authorList>
            <person name="Xia Q."/>
            <person name="Zhang R."/>
            <person name="Dong Y."/>
        </authorList>
    </citation>
    <scope>NUCLEOTIDE SEQUENCE [LARGE SCALE GENOMIC DNA]</scope>
    <source>
        <tissue evidence="2">Leaf</tissue>
    </source>
</reference>
<name>A0A4D6KSF1_VIGUN</name>
<organism evidence="2 3">
    <name type="scientific">Vigna unguiculata</name>
    <name type="common">Cowpea</name>
    <dbReference type="NCBI Taxonomy" id="3917"/>
    <lineage>
        <taxon>Eukaryota</taxon>
        <taxon>Viridiplantae</taxon>
        <taxon>Streptophyta</taxon>
        <taxon>Embryophyta</taxon>
        <taxon>Tracheophyta</taxon>
        <taxon>Spermatophyta</taxon>
        <taxon>Magnoliopsida</taxon>
        <taxon>eudicotyledons</taxon>
        <taxon>Gunneridae</taxon>
        <taxon>Pentapetalae</taxon>
        <taxon>rosids</taxon>
        <taxon>fabids</taxon>
        <taxon>Fabales</taxon>
        <taxon>Fabaceae</taxon>
        <taxon>Papilionoideae</taxon>
        <taxon>50 kb inversion clade</taxon>
        <taxon>NPAAA clade</taxon>
        <taxon>indigoferoid/millettioid clade</taxon>
        <taxon>Phaseoleae</taxon>
        <taxon>Vigna</taxon>
    </lineage>
</organism>
<feature type="compositionally biased region" description="Polar residues" evidence="1">
    <location>
        <begin position="74"/>
        <end position="89"/>
    </location>
</feature>
<accession>A0A4D6KSF1</accession>
<dbReference type="Proteomes" id="UP000501690">
    <property type="component" value="Linkage Group LG1"/>
</dbReference>
<keyword evidence="3" id="KW-1185">Reference proteome</keyword>
<evidence type="ECO:0000313" key="3">
    <source>
        <dbReference type="Proteomes" id="UP000501690"/>
    </source>
</evidence>
<protein>
    <submittedName>
        <fullName evidence="2">Uncharacterized protein</fullName>
    </submittedName>
</protein>
<gene>
    <name evidence="2" type="ORF">DEO72_LG1g3117</name>
</gene>
<dbReference type="AlphaFoldDB" id="A0A4D6KSF1"/>